<evidence type="ECO:0000313" key="6">
    <source>
        <dbReference type="EMBL" id="RKD71267.1"/>
    </source>
</evidence>
<keyword evidence="4" id="KW-0812">Transmembrane</keyword>
<comment type="similarity">
    <text evidence="1">Belongs to the glycosyltransferase 2 family.</text>
</comment>
<keyword evidence="7" id="KW-1185">Reference proteome</keyword>
<feature type="domain" description="Glycosyltransferase 2-like" evidence="5">
    <location>
        <begin position="63"/>
        <end position="213"/>
    </location>
</feature>
<dbReference type="EMBL" id="RAPK01000010">
    <property type="protein sequence ID" value="RKD71267.1"/>
    <property type="molecule type" value="Genomic_DNA"/>
</dbReference>
<proteinExistence type="inferred from homology"/>
<feature type="transmembrane region" description="Helical" evidence="4">
    <location>
        <begin position="385"/>
        <end position="409"/>
    </location>
</feature>
<organism evidence="6 7">
    <name type="scientific">Sinobaca qinghaiensis</name>
    <dbReference type="NCBI Taxonomy" id="342944"/>
    <lineage>
        <taxon>Bacteria</taxon>
        <taxon>Bacillati</taxon>
        <taxon>Bacillota</taxon>
        <taxon>Bacilli</taxon>
        <taxon>Bacillales</taxon>
        <taxon>Sporolactobacillaceae</taxon>
        <taxon>Sinobaca</taxon>
    </lineage>
</organism>
<keyword evidence="4" id="KW-1133">Transmembrane helix</keyword>
<evidence type="ECO:0000256" key="3">
    <source>
        <dbReference type="ARBA" id="ARBA00022679"/>
    </source>
</evidence>
<evidence type="ECO:0000256" key="4">
    <source>
        <dbReference type="SAM" id="Phobius"/>
    </source>
</evidence>
<dbReference type="InterPro" id="IPR029044">
    <property type="entry name" value="Nucleotide-diphossugar_trans"/>
</dbReference>
<feature type="transmembrane region" description="Helical" evidence="4">
    <location>
        <begin position="347"/>
        <end position="379"/>
    </location>
</feature>
<dbReference type="CDD" id="cd06423">
    <property type="entry name" value="CESA_like"/>
    <property type="match status" value="1"/>
</dbReference>
<dbReference type="PANTHER" id="PTHR43630:SF1">
    <property type="entry name" value="POLY-BETA-1,6-N-ACETYL-D-GLUCOSAMINE SYNTHASE"/>
    <property type="match status" value="1"/>
</dbReference>
<dbReference type="Gene3D" id="3.90.550.10">
    <property type="entry name" value="Spore Coat Polysaccharide Biosynthesis Protein SpsA, Chain A"/>
    <property type="match status" value="1"/>
</dbReference>
<evidence type="ECO:0000256" key="1">
    <source>
        <dbReference type="ARBA" id="ARBA00006739"/>
    </source>
</evidence>
<comment type="caution">
    <text evidence="6">The sequence shown here is derived from an EMBL/GenBank/DDBJ whole genome shotgun (WGS) entry which is preliminary data.</text>
</comment>
<keyword evidence="3 6" id="KW-0808">Transferase</keyword>
<dbReference type="PANTHER" id="PTHR43630">
    <property type="entry name" value="POLY-BETA-1,6-N-ACETYL-D-GLUCOSAMINE SYNTHASE"/>
    <property type="match status" value="1"/>
</dbReference>
<reference evidence="6 7" key="1">
    <citation type="submission" date="2018-09" db="EMBL/GenBank/DDBJ databases">
        <title>Genomic Encyclopedia of Archaeal and Bacterial Type Strains, Phase II (KMG-II): from individual species to whole genera.</title>
        <authorList>
            <person name="Goeker M."/>
        </authorList>
    </citation>
    <scope>NUCLEOTIDE SEQUENCE [LARGE SCALE GENOMIC DNA]</scope>
    <source>
        <strain evidence="6 7">DSM 17008</strain>
    </source>
</reference>
<dbReference type="GO" id="GO:0016757">
    <property type="term" value="F:glycosyltransferase activity"/>
    <property type="evidence" value="ECO:0007669"/>
    <property type="project" value="UniProtKB-KW"/>
</dbReference>
<accession>A0A419V001</accession>
<name>A0A419V001_9BACL</name>
<evidence type="ECO:0000313" key="7">
    <source>
        <dbReference type="Proteomes" id="UP000285120"/>
    </source>
</evidence>
<keyword evidence="2" id="KW-0328">Glycosyltransferase</keyword>
<evidence type="ECO:0000259" key="5">
    <source>
        <dbReference type="Pfam" id="PF00535"/>
    </source>
</evidence>
<dbReference type="RefSeq" id="WP_120193812.1">
    <property type="nucleotide sequence ID" value="NZ_RAPK01000010.1"/>
</dbReference>
<dbReference type="SUPFAM" id="SSF53448">
    <property type="entry name" value="Nucleotide-diphospho-sugar transferases"/>
    <property type="match status" value="1"/>
</dbReference>
<keyword evidence="4" id="KW-0472">Membrane</keyword>
<dbReference type="OrthoDB" id="9766299at2"/>
<feature type="transmembrane region" description="Helical" evidence="4">
    <location>
        <begin position="6"/>
        <end position="29"/>
    </location>
</feature>
<dbReference type="AlphaFoldDB" id="A0A419V001"/>
<dbReference type="Proteomes" id="UP000285120">
    <property type="component" value="Unassembled WGS sequence"/>
</dbReference>
<sequence>MTGVLNFIFFMLVLGFICYTFLVLIWYIVTAVTAMRAMKKAEGIHETEPYEDRLQSDDIPPVSILVPGYNEEVSVEGTVKSLLGLRYQAFEIIIVNDGSTDNMLNTAIEAFRMKKIEQVVRRYVSSKPVKAVYQSEIHRNVYLIDKENGGKADALNAGINASNYPYVCSIDADSVLERDALIKAVQPIIDGNGEVIAVGGSIRIANSSSIERGEIMNVTVSKRPVVIMQVIEYFRAFLIGRLGMSHFNILLIVSGAFGLFEKSAVIAAGGYRTDTVGEDMELVVRMHRTARENNRKSKISYIPDPVCWTEAPETAAVLRRQRRRWHQGLTETFWIHRSMFFRKKYGTVGWIGMPVFFLIEWCGPVFELLGYGLLLWALLFGEVNAVFAIILFLLMIMMGSLLSVTSVLLEEQGNGRHTNVKDLDRLFWYAWTESFWYRPLTVFWRVEGIWKAIRRSKDWSKAERKGISS</sequence>
<dbReference type="Pfam" id="PF00535">
    <property type="entry name" value="Glycos_transf_2"/>
    <property type="match status" value="1"/>
</dbReference>
<protein>
    <submittedName>
        <fullName evidence="6">Cellulose synthase/poly-beta-1,6-N-acetylglucosamine synthase-like glycosyltransferase</fullName>
    </submittedName>
</protein>
<dbReference type="InterPro" id="IPR001173">
    <property type="entry name" value="Glyco_trans_2-like"/>
</dbReference>
<evidence type="ECO:0000256" key="2">
    <source>
        <dbReference type="ARBA" id="ARBA00022676"/>
    </source>
</evidence>
<gene>
    <name evidence="6" type="ORF">ATL39_2663</name>
</gene>